<gene>
    <name evidence="1" type="ORF">Gogos_006718</name>
</gene>
<comment type="caution">
    <text evidence="1">The sequence shown here is derived from an EMBL/GenBank/DDBJ whole genome shotgun (WGS) entry which is preliminary data.</text>
</comment>
<reference evidence="1 2" key="1">
    <citation type="journal article" date="2019" name="Genome Biol. Evol.">
        <title>Insights into the evolution of the New World diploid cottons (Gossypium, subgenus Houzingenia) based on genome sequencing.</title>
        <authorList>
            <person name="Grover C.E."/>
            <person name="Arick M.A. 2nd"/>
            <person name="Thrash A."/>
            <person name="Conover J.L."/>
            <person name="Sanders W.S."/>
            <person name="Peterson D.G."/>
            <person name="Frelichowski J.E."/>
            <person name="Scheffler J.A."/>
            <person name="Scheffler B.E."/>
            <person name="Wendel J.F."/>
        </authorList>
    </citation>
    <scope>NUCLEOTIDE SEQUENCE [LARGE SCALE GENOMIC DNA]</scope>
    <source>
        <strain evidence="1">5</strain>
        <tissue evidence="1">Leaf</tissue>
    </source>
</reference>
<evidence type="ECO:0000313" key="2">
    <source>
        <dbReference type="Proteomes" id="UP000593579"/>
    </source>
</evidence>
<name>A0A7J9C6I4_GOSGO</name>
<keyword evidence="2" id="KW-1185">Reference proteome</keyword>
<dbReference type="Proteomes" id="UP000593579">
    <property type="component" value="Unassembled WGS sequence"/>
</dbReference>
<dbReference type="EMBL" id="JABEZY010000008">
    <property type="protein sequence ID" value="MBA0744081.1"/>
    <property type="molecule type" value="Genomic_DNA"/>
</dbReference>
<dbReference type="AlphaFoldDB" id="A0A7J9C6I4"/>
<proteinExistence type="predicted"/>
<feature type="non-terminal residue" evidence="1">
    <location>
        <position position="1"/>
    </location>
</feature>
<sequence length="56" mass="6394">ENGFVATGGVLRDRSERWILGYNRFLGFCFVAEAELWGIKNGLELLLERSYDSVLI</sequence>
<organism evidence="1 2">
    <name type="scientific">Gossypium gossypioides</name>
    <name type="common">Mexican cotton</name>
    <name type="synonym">Selera gossypioides</name>
    <dbReference type="NCBI Taxonomy" id="34282"/>
    <lineage>
        <taxon>Eukaryota</taxon>
        <taxon>Viridiplantae</taxon>
        <taxon>Streptophyta</taxon>
        <taxon>Embryophyta</taxon>
        <taxon>Tracheophyta</taxon>
        <taxon>Spermatophyta</taxon>
        <taxon>Magnoliopsida</taxon>
        <taxon>eudicotyledons</taxon>
        <taxon>Gunneridae</taxon>
        <taxon>Pentapetalae</taxon>
        <taxon>rosids</taxon>
        <taxon>malvids</taxon>
        <taxon>Malvales</taxon>
        <taxon>Malvaceae</taxon>
        <taxon>Malvoideae</taxon>
        <taxon>Gossypium</taxon>
    </lineage>
</organism>
<accession>A0A7J9C6I4</accession>
<dbReference type="OrthoDB" id="991359at2759"/>
<protein>
    <recommendedName>
        <fullName evidence="3">RNase H type-1 domain-containing protein</fullName>
    </recommendedName>
</protein>
<evidence type="ECO:0000313" key="1">
    <source>
        <dbReference type="EMBL" id="MBA0744081.1"/>
    </source>
</evidence>
<evidence type="ECO:0008006" key="3">
    <source>
        <dbReference type="Google" id="ProtNLM"/>
    </source>
</evidence>